<accession>A0A9P4U458</accession>
<reference evidence="3" key="1">
    <citation type="journal article" date="2020" name="Stud. Mycol.">
        <title>101 Dothideomycetes genomes: a test case for predicting lifestyles and emergence of pathogens.</title>
        <authorList>
            <person name="Haridas S."/>
            <person name="Albert R."/>
            <person name="Binder M."/>
            <person name="Bloem J."/>
            <person name="Labutti K."/>
            <person name="Salamov A."/>
            <person name="Andreopoulos B."/>
            <person name="Baker S."/>
            <person name="Barry K."/>
            <person name="Bills G."/>
            <person name="Bluhm B."/>
            <person name="Cannon C."/>
            <person name="Castanera R."/>
            <person name="Culley D."/>
            <person name="Daum C."/>
            <person name="Ezra D."/>
            <person name="Gonzalez J."/>
            <person name="Henrissat B."/>
            <person name="Kuo A."/>
            <person name="Liang C."/>
            <person name="Lipzen A."/>
            <person name="Lutzoni F."/>
            <person name="Magnuson J."/>
            <person name="Mondo S."/>
            <person name="Nolan M."/>
            <person name="Ohm R."/>
            <person name="Pangilinan J."/>
            <person name="Park H.-J."/>
            <person name="Ramirez L."/>
            <person name="Alfaro M."/>
            <person name="Sun H."/>
            <person name="Tritt A."/>
            <person name="Yoshinaga Y."/>
            <person name="Zwiers L.-H."/>
            <person name="Turgeon B."/>
            <person name="Goodwin S."/>
            <person name="Spatafora J."/>
            <person name="Crous P."/>
            <person name="Grigoriev I."/>
        </authorList>
    </citation>
    <scope>NUCLEOTIDE SEQUENCE</scope>
    <source>
        <strain evidence="3">CBS 130266</strain>
    </source>
</reference>
<gene>
    <name evidence="3" type="ORF">EJ08DRAFT_685164</name>
</gene>
<comment type="similarity">
    <text evidence="2">Belongs to the asaB hydroxylase/desaturase family.</text>
</comment>
<dbReference type="EMBL" id="MU007012">
    <property type="protein sequence ID" value="KAF2435652.1"/>
    <property type="molecule type" value="Genomic_DNA"/>
</dbReference>
<dbReference type="Proteomes" id="UP000800235">
    <property type="component" value="Unassembled WGS sequence"/>
</dbReference>
<dbReference type="PANTHER" id="PTHR34598:SF3">
    <property type="entry name" value="OXIDOREDUCTASE AN1597"/>
    <property type="match status" value="1"/>
</dbReference>
<evidence type="ECO:0000256" key="1">
    <source>
        <dbReference type="ARBA" id="ARBA00023002"/>
    </source>
</evidence>
<evidence type="ECO:0000313" key="3">
    <source>
        <dbReference type="EMBL" id="KAF2435652.1"/>
    </source>
</evidence>
<keyword evidence="4" id="KW-1185">Reference proteome</keyword>
<evidence type="ECO:0000313" key="4">
    <source>
        <dbReference type="Proteomes" id="UP000800235"/>
    </source>
</evidence>
<dbReference type="OrthoDB" id="412788at2759"/>
<dbReference type="GO" id="GO:0016491">
    <property type="term" value="F:oxidoreductase activity"/>
    <property type="evidence" value="ECO:0007669"/>
    <property type="project" value="UniProtKB-KW"/>
</dbReference>
<comment type="caution">
    <text evidence="3">The sequence shown here is derived from an EMBL/GenBank/DDBJ whole genome shotgun (WGS) entry which is preliminary data.</text>
</comment>
<dbReference type="PANTHER" id="PTHR34598">
    <property type="entry name" value="BLL6449 PROTEIN"/>
    <property type="match status" value="1"/>
</dbReference>
<organism evidence="3 4">
    <name type="scientific">Tothia fuscella</name>
    <dbReference type="NCBI Taxonomy" id="1048955"/>
    <lineage>
        <taxon>Eukaryota</taxon>
        <taxon>Fungi</taxon>
        <taxon>Dikarya</taxon>
        <taxon>Ascomycota</taxon>
        <taxon>Pezizomycotina</taxon>
        <taxon>Dothideomycetes</taxon>
        <taxon>Pleosporomycetidae</taxon>
        <taxon>Venturiales</taxon>
        <taxon>Cylindrosympodiaceae</taxon>
        <taxon>Tothia</taxon>
    </lineage>
</organism>
<dbReference type="NCBIfam" id="NF041278">
    <property type="entry name" value="CmcJ_NvfI_EfuI"/>
    <property type="match status" value="1"/>
</dbReference>
<proteinExistence type="inferred from homology"/>
<dbReference type="AlphaFoldDB" id="A0A9P4U458"/>
<evidence type="ECO:0000256" key="2">
    <source>
        <dbReference type="ARBA" id="ARBA00023604"/>
    </source>
</evidence>
<keyword evidence="1" id="KW-0560">Oxidoreductase</keyword>
<sequence length="205" mass="23790">MKHDLPTTLVYYNEKSGLYPYANEGKHIMATINDVGEDSSLYTLDNDGFCLAHQVTRVKDFLDKVHLDRFSAPDAACELVVKHVPDEAEQLLKGRYQVLNIWRPIKTILKDPFGIASNVPDDDLVHMPYETSDDKDVKYGVRANPDHRWFYKYRQTPNEVLLFKAFDTDTTCKERRVPHSAFTDEDEEDKEPRESIEARALLFYD</sequence>
<evidence type="ECO:0008006" key="5">
    <source>
        <dbReference type="Google" id="ProtNLM"/>
    </source>
</evidence>
<protein>
    <recommendedName>
        <fullName evidence="5">Methyltransferase</fullName>
    </recommendedName>
</protein>
<name>A0A9P4U458_9PEZI</name>
<dbReference type="InterPro" id="IPR044053">
    <property type="entry name" value="AsaB-like"/>
</dbReference>